<reference evidence="6" key="1">
    <citation type="submission" date="2017-06" db="EMBL/GenBank/DDBJ databases">
        <authorList>
            <person name="Varghese N."/>
            <person name="Submissions S."/>
        </authorList>
    </citation>
    <scope>NUCLEOTIDE SEQUENCE [LARGE SCALE GENOMIC DNA]</scope>
    <source>
        <strain evidence="6">DSM 28041</strain>
    </source>
</reference>
<feature type="repeat" description="TPR" evidence="2">
    <location>
        <begin position="341"/>
        <end position="374"/>
    </location>
</feature>
<dbReference type="AlphaFoldDB" id="A0A238XP06"/>
<dbReference type="InterPro" id="IPR029058">
    <property type="entry name" value="AB_hydrolase_fold"/>
</dbReference>
<dbReference type="EMBL" id="FZNS01000004">
    <property type="protein sequence ID" value="SNR59739.1"/>
    <property type="molecule type" value="Genomic_DNA"/>
</dbReference>
<keyword evidence="6" id="KW-1185">Reference proteome</keyword>
<dbReference type="GO" id="GO:0016787">
    <property type="term" value="F:hydrolase activity"/>
    <property type="evidence" value="ECO:0007669"/>
    <property type="project" value="UniProtKB-KW"/>
</dbReference>
<dbReference type="InterPro" id="IPR019734">
    <property type="entry name" value="TPR_rpt"/>
</dbReference>
<dbReference type="SMART" id="SM00028">
    <property type="entry name" value="TPR"/>
    <property type="match status" value="2"/>
</dbReference>
<name>A0A238XP06_9BACT</name>
<protein>
    <submittedName>
        <fullName evidence="5">Alpha/beta hydrolase fold</fullName>
    </submittedName>
</protein>
<evidence type="ECO:0000259" key="4">
    <source>
        <dbReference type="Pfam" id="PF00561"/>
    </source>
</evidence>
<proteinExistence type="predicted"/>
<gene>
    <name evidence="5" type="ORF">SAMN06269173_104211</name>
</gene>
<evidence type="ECO:0000256" key="1">
    <source>
        <dbReference type="ARBA" id="ARBA00022801"/>
    </source>
</evidence>
<organism evidence="5 6">
    <name type="scientific">Hymenobacter mucosus</name>
    <dbReference type="NCBI Taxonomy" id="1411120"/>
    <lineage>
        <taxon>Bacteria</taxon>
        <taxon>Pseudomonadati</taxon>
        <taxon>Bacteroidota</taxon>
        <taxon>Cytophagia</taxon>
        <taxon>Cytophagales</taxon>
        <taxon>Hymenobacteraceae</taxon>
        <taxon>Hymenobacter</taxon>
    </lineage>
</organism>
<feature type="signal peptide" evidence="3">
    <location>
        <begin position="1"/>
        <end position="22"/>
    </location>
</feature>
<keyword evidence="1 5" id="KW-0378">Hydrolase</keyword>
<evidence type="ECO:0000313" key="5">
    <source>
        <dbReference type="EMBL" id="SNR59739.1"/>
    </source>
</evidence>
<feature type="chain" id="PRO_5012466859" evidence="3">
    <location>
        <begin position="23"/>
        <end position="384"/>
    </location>
</feature>
<accession>A0A238XP06</accession>
<dbReference type="SUPFAM" id="SSF48452">
    <property type="entry name" value="TPR-like"/>
    <property type="match status" value="1"/>
</dbReference>
<evidence type="ECO:0000256" key="3">
    <source>
        <dbReference type="SAM" id="SignalP"/>
    </source>
</evidence>
<dbReference type="Gene3D" id="1.25.40.10">
    <property type="entry name" value="Tetratricopeptide repeat domain"/>
    <property type="match status" value="1"/>
</dbReference>
<dbReference type="InterPro" id="IPR011990">
    <property type="entry name" value="TPR-like_helical_dom_sf"/>
</dbReference>
<feature type="domain" description="AB hydrolase-1" evidence="4">
    <location>
        <begin position="47"/>
        <end position="171"/>
    </location>
</feature>
<evidence type="ECO:0000256" key="2">
    <source>
        <dbReference type="PROSITE-ProRule" id="PRU00339"/>
    </source>
</evidence>
<dbReference type="RefSeq" id="WP_089332675.1">
    <property type="nucleotide sequence ID" value="NZ_FZNS01000004.1"/>
</dbReference>
<sequence>MTRYVFAFLSCLALLFPRSGQAQTIDTLVDVGGYRLHFHIINGKGVPILFEAGGGDDARVWQPLLEPLAAVTGATLITYDRAGFGKSELSKEPADAQHGILSGMQGLEVGLKKLGYGNELMLVAHSYGGLYATLYAARHPKAVQAVVLLDAMLPCFATNEFLAGMMQDMQADIEQNKTGHRGRYYQSLNYPATVQVVRHAPFPATIPVVDLVADNFFIPKPAEAARWKACHQEFTAAQPNRELITAYGCGHYIFGDNPALVVSAITKAYGATRGQAKNPVLLKRSLSYSVNATNEIKKRETDYRHSESDLNSWGYSLLRQGEKQKALEVFKLNTVLYPRSGNAFDSLAEAYLNAGNKDLARMNYQKSLELNPKNTNAAEVLKKL</sequence>
<dbReference type="PRINTS" id="PR00111">
    <property type="entry name" value="ABHYDROLASE"/>
</dbReference>
<evidence type="ECO:0000313" key="6">
    <source>
        <dbReference type="Proteomes" id="UP000198310"/>
    </source>
</evidence>
<keyword evidence="2" id="KW-0802">TPR repeat</keyword>
<dbReference type="PANTHER" id="PTHR43798:SF31">
    <property type="entry name" value="AB HYDROLASE SUPERFAMILY PROTEIN YCLE"/>
    <property type="match status" value="1"/>
</dbReference>
<dbReference type="GO" id="GO:0016020">
    <property type="term" value="C:membrane"/>
    <property type="evidence" value="ECO:0007669"/>
    <property type="project" value="TreeGrafter"/>
</dbReference>
<keyword evidence="3" id="KW-0732">Signal</keyword>
<dbReference type="Pfam" id="PF00561">
    <property type="entry name" value="Abhydrolase_1"/>
    <property type="match status" value="1"/>
</dbReference>
<dbReference type="PANTHER" id="PTHR43798">
    <property type="entry name" value="MONOACYLGLYCEROL LIPASE"/>
    <property type="match status" value="1"/>
</dbReference>
<dbReference type="Gene3D" id="3.40.50.1820">
    <property type="entry name" value="alpha/beta hydrolase"/>
    <property type="match status" value="1"/>
</dbReference>
<dbReference type="InterPro" id="IPR050266">
    <property type="entry name" value="AB_hydrolase_sf"/>
</dbReference>
<dbReference type="InterPro" id="IPR000073">
    <property type="entry name" value="AB_hydrolase_1"/>
</dbReference>
<dbReference type="PROSITE" id="PS50005">
    <property type="entry name" value="TPR"/>
    <property type="match status" value="1"/>
</dbReference>
<dbReference type="SUPFAM" id="SSF53474">
    <property type="entry name" value="alpha/beta-Hydrolases"/>
    <property type="match status" value="1"/>
</dbReference>
<dbReference type="Proteomes" id="UP000198310">
    <property type="component" value="Unassembled WGS sequence"/>
</dbReference>